<evidence type="ECO:0000259" key="1">
    <source>
        <dbReference type="SMART" id="SM00960"/>
    </source>
</evidence>
<comment type="caution">
    <text evidence="2">The sequence shown here is derived from an EMBL/GenBank/DDBJ whole genome shotgun (WGS) entry which is preliminary data.</text>
</comment>
<reference evidence="2 3" key="1">
    <citation type="submission" date="2023-07" db="EMBL/GenBank/DDBJ databases">
        <title>Sorghum-associated microbial communities from plants grown in Nebraska, USA.</title>
        <authorList>
            <person name="Schachtman D."/>
        </authorList>
    </citation>
    <scope>NUCLEOTIDE SEQUENCE [LARGE SCALE GENOMIC DNA]</scope>
    <source>
        <strain evidence="2 3">4272</strain>
    </source>
</reference>
<sequence length="138" mass="14737">MTSSNVGQLDWLLDDLLERLPGVRYAVVLSYDGMLLSGSTAMTRDNAEHFCALASALHGLARSAGTFFDIGGVRQSVIEHDHGFLFVTAAGDNACLALLTEPTANMGMVAFEMNQTVQRVGTFLSAAPRPPASQHPDL</sequence>
<dbReference type="PANTHER" id="PTHR36222">
    <property type="entry name" value="SERINE PROTEASE INHIBITOR RV3364C"/>
    <property type="match status" value="1"/>
</dbReference>
<keyword evidence="3" id="KW-1185">Reference proteome</keyword>
<dbReference type="Gene3D" id="3.30.450.30">
    <property type="entry name" value="Dynein light chain 2a, cytoplasmic"/>
    <property type="match status" value="1"/>
</dbReference>
<dbReference type="InterPro" id="IPR004942">
    <property type="entry name" value="Roadblock/LAMTOR2_dom"/>
</dbReference>
<protein>
    <submittedName>
        <fullName evidence="2">Regulator of Ras-like GTPase activity (Roadblock/LC7/MglB family)</fullName>
    </submittedName>
</protein>
<evidence type="ECO:0000313" key="2">
    <source>
        <dbReference type="EMBL" id="MDR7167368.1"/>
    </source>
</evidence>
<dbReference type="SUPFAM" id="SSF103196">
    <property type="entry name" value="Roadblock/LC7 domain"/>
    <property type="match status" value="1"/>
</dbReference>
<dbReference type="PANTHER" id="PTHR36222:SF1">
    <property type="entry name" value="SERINE PROTEASE INHIBITOR RV3364C"/>
    <property type="match status" value="1"/>
</dbReference>
<gene>
    <name evidence="2" type="ORF">J2W56_001086</name>
</gene>
<organism evidence="2 3">
    <name type="scientific">Nocardia kruczakiae</name>
    <dbReference type="NCBI Taxonomy" id="261477"/>
    <lineage>
        <taxon>Bacteria</taxon>
        <taxon>Bacillati</taxon>
        <taxon>Actinomycetota</taxon>
        <taxon>Actinomycetes</taxon>
        <taxon>Mycobacteriales</taxon>
        <taxon>Nocardiaceae</taxon>
        <taxon>Nocardia</taxon>
    </lineage>
</organism>
<accession>A0ABU1XA05</accession>
<dbReference type="SMART" id="SM00960">
    <property type="entry name" value="Robl_LC7"/>
    <property type="match status" value="1"/>
</dbReference>
<dbReference type="EMBL" id="JAVDWW010000001">
    <property type="protein sequence ID" value="MDR7167368.1"/>
    <property type="molecule type" value="Genomic_DNA"/>
</dbReference>
<dbReference type="RefSeq" id="WP_310399112.1">
    <property type="nucleotide sequence ID" value="NZ_JAVDWW010000001.1"/>
</dbReference>
<dbReference type="InterPro" id="IPR053141">
    <property type="entry name" value="Mycobact_SerProt_Inhib_Rv3364c"/>
</dbReference>
<proteinExistence type="predicted"/>
<name>A0ABU1XA05_9NOCA</name>
<feature type="domain" description="Roadblock/LAMTOR2" evidence="1">
    <location>
        <begin position="10"/>
        <end position="100"/>
    </location>
</feature>
<dbReference type="Proteomes" id="UP001251217">
    <property type="component" value="Unassembled WGS sequence"/>
</dbReference>
<evidence type="ECO:0000313" key="3">
    <source>
        <dbReference type="Proteomes" id="UP001251217"/>
    </source>
</evidence>
<dbReference type="Pfam" id="PF03259">
    <property type="entry name" value="Robl_LC7"/>
    <property type="match status" value="1"/>
</dbReference>